<dbReference type="RefSeq" id="WP_233370504.1">
    <property type="nucleotide sequence ID" value="NZ_JAJTWU010000002.1"/>
</dbReference>
<evidence type="ECO:0000313" key="4">
    <source>
        <dbReference type="Proteomes" id="UP001200741"/>
    </source>
</evidence>
<dbReference type="EMBL" id="JAJTWU010000002">
    <property type="protein sequence ID" value="MCE4553792.1"/>
    <property type="molecule type" value="Genomic_DNA"/>
</dbReference>
<dbReference type="InterPro" id="IPR013424">
    <property type="entry name" value="Ice-binding_C"/>
</dbReference>
<gene>
    <name evidence="3" type="ORF">LXT13_04935</name>
</gene>
<dbReference type="Proteomes" id="UP001200741">
    <property type="component" value="Unassembled WGS sequence"/>
</dbReference>
<evidence type="ECO:0000259" key="2">
    <source>
        <dbReference type="Pfam" id="PF07589"/>
    </source>
</evidence>
<comment type="caution">
    <text evidence="3">The sequence shown here is derived from an EMBL/GenBank/DDBJ whole genome shotgun (WGS) entry which is preliminary data.</text>
</comment>
<evidence type="ECO:0000256" key="1">
    <source>
        <dbReference type="SAM" id="SignalP"/>
    </source>
</evidence>
<name>A0ABS8XQ74_9BURK</name>
<proteinExistence type="predicted"/>
<feature type="signal peptide" evidence="1">
    <location>
        <begin position="1"/>
        <end position="21"/>
    </location>
</feature>
<feature type="domain" description="Ice-binding protein C-terminal" evidence="2">
    <location>
        <begin position="165"/>
        <end position="187"/>
    </location>
</feature>
<evidence type="ECO:0000313" key="3">
    <source>
        <dbReference type="EMBL" id="MCE4553792.1"/>
    </source>
</evidence>
<organism evidence="3 4">
    <name type="scientific">Pelomonas cellulosilytica</name>
    <dbReference type="NCBI Taxonomy" id="2906762"/>
    <lineage>
        <taxon>Bacteria</taxon>
        <taxon>Pseudomonadati</taxon>
        <taxon>Pseudomonadota</taxon>
        <taxon>Betaproteobacteria</taxon>
        <taxon>Burkholderiales</taxon>
        <taxon>Sphaerotilaceae</taxon>
        <taxon>Roseateles</taxon>
    </lineage>
</organism>
<sequence>MNQKILSAMAAALLSAGAAQAAIVNLTYTGESRWETGVAVTGSGQFVTKTGVDTGDIGRDDLASFNFTFSYSFKGKVDTFSFGLADLTCAPTPFGTCGFSATLTDTGVDALALQTDYADAVNTPWGQNLHVRSLDEVYTTAIDLPAMSAGVMSAQLVQGPTPTLPEPASLALASLALGAVAFASRRRAR</sequence>
<keyword evidence="1" id="KW-0732">Signal</keyword>
<protein>
    <recommendedName>
        <fullName evidence="2">Ice-binding protein C-terminal domain-containing protein</fullName>
    </recommendedName>
</protein>
<feature type="chain" id="PRO_5046899340" description="Ice-binding protein C-terminal domain-containing protein" evidence="1">
    <location>
        <begin position="22"/>
        <end position="189"/>
    </location>
</feature>
<keyword evidence="4" id="KW-1185">Reference proteome</keyword>
<reference evidence="3 4" key="1">
    <citation type="submission" date="2021-12" db="EMBL/GenBank/DDBJ databases">
        <title>Genome seq of P8.</title>
        <authorList>
            <person name="Seo T."/>
        </authorList>
    </citation>
    <scope>NUCLEOTIDE SEQUENCE [LARGE SCALE GENOMIC DNA]</scope>
    <source>
        <strain evidence="3 4">P8</strain>
    </source>
</reference>
<dbReference type="Pfam" id="PF07589">
    <property type="entry name" value="PEP-CTERM"/>
    <property type="match status" value="1"/>
</dbReference>
<accession>A0ABS8XQ74</accession>